<keyword evidence="1" id="KW-1133">Transmembrane helix</keyword>
<dbReference type="EMBL" id="BOQN01000068">
    <property type="protein sequence ID" value="GIM93668.1"/>
    <property type="molecule type" value="Genomic_DNA"/>
</dbReference>
<feature type="transmembrane region" description="Helical" evidence="1">
    <location>
        <begin position="38"/>
        <end position="59"/>
    </location>
</feature>
<organism evidence="2 3">
    <name type="scientific">Paractinoplanes toevensis</name>
    <dbReference type="NCBI Taxonomy" id="571911"/>
    <lineage>
        <taxon>Bacteria</taxon>
        <taxon>Bacillati</taxon>
        <taxon>Actinomycetota</taxon>
        <taxon>Actinomycetes</taxon>
        <taxon>Micromonosporales</taxon>
        <taxon>Micromonosporaceae</taxon>
        <taxon>Paractinoplanes</taxon>
    </lineage>
</organism>
<accession>A0A919TDL7</accession>
<evidence type="ECO:0000313" key="2">
    <source>
        <dbReference type="EMBL" id="GIM93668.1"/>
    </source>
</evidence>
<sequence>MTFSKLNKAGFVLAAVLGVLDLLSLVQPTPDGEAGPPFAILLIDGVLGLITIVAVVIAWRTGRRGAARIAAGSRIVSMVTALPAFFAGVSAGLLLIVSVLVVLTIACVALMLLPSRVPVPVSD</sequence>
<gene>
    <name evidence="2" type="ORF">Ato02nite_054610</name>
</gene>
<proteinExistence type="predicted"/>
<dbReference type="Proteomes" id="UP000677082">
    <property type="component" value="Unassembled WGS sequence"/>
</dbReference>
<evidence type="ECO:0000256" key="1">
    <source>
        <dbReference type="SAM" id="Phobius"/>
    </source>
</evidence>
<keyword evidence="3" id="KW-1185">Reference proteome</keyword>
<name>A0A919TDL7_9ACTN</name>
<keyword evidence="1" id="KW-0472">Membrane</keyword>
<feature type="transmembrane region" description="Helical" evidence="1">
    <location>
        <begin position="80"/>
        <end position="113"/>
    </location>
</feature>
<dbReference type="AlphaFoldDB" id="A0A919TDL7"/>
<protein>
    <submittedName>
        <fullName evidence="2">Uncharacterized protein</fullName>
    </submittedName>
</protein>
<reference evidence="2 3" key="1">
    <citation type="submission" date="2021-03" db="EMBL/GenBank/DDBJ databases">
        <title>Whole genome shotgun sequence of Actinoplanes toevensis NBRC 105298.</title>
        <authorList>
            <person name="Komaki H."/>
            <person name="Tamura T."/>
        </authorList>
    </citation>
    <scope>NUCLEOTIDE SEQUENCE [LARGE SCALE GENOMIC DNA]</scope>
    <source>
        <strain evidence="2 3">NBRC 105298</strain>
    </source>
</reference>
<evidence type="ECO:0000313" key="3">
    <source>
        <dbReference type="Proteomes" id="UP000677082"/>
    </source>
</evidence>
<comment type="caution">
    <text evidence="2">The sequence shown here is derived from an EMBL/GenBank/DDBJ whole genome shotgun (WGS) entry which is preliminary data.</text>
</comment>
<keyword evidence="1" id="KW-0812">Transmembrane</keyword>
<dbReference type="RefSeq" id="WP_213009467.1">
    <property type="nucleotide sequence ID" value="NZ_BOQN01000068.1"/>
</dbReference>